<dbReference type="AlphaFoldDB" id="A0AAP0AZ00"/>
<sequence>MTMQLGHSGWTRFLACLSGCGDCSNLILLDNDADVKGLIQYTNMSREVDVYIYTVVAQVVSVSDDTTPIIELQNYNSNENDIDDIDDTDSTFIDGFQDGYYDNDNLHFDKNIDESLEWVGVKEPTQMIAHSSSVITANPKKVDQHSCIFAFKMILTSPEQATNYGRSGS</sequence>
<accession>A0AAP0AZ00</accession>
<gene>
    <name evidence="1" type="ORF">KSP39_PZI020052</name>
</gene>
<reference evidence="1 2" key="1">
    <citation type="journal article" date="2022" name="Nat. Plants">
        <title>Genomes of leafy and leafless Platanthera orchids illuminate the evolution of mycoheterotrophy.</title>
        <authorList>
            <person name="Li M.H."/>
            <person name="Liu K.W."/>
            <person name="Li Z."/>
            <person name="Lu H.C."/>
            <person name="Ye Q.L."/>
            <person name="Zhang D."/>
            <person name="Wang J.Y."/>
            <person name="Li Y.F."/>
            <person name="Zhong Z.M."/>
            <person name="Liu X."/>
            <person name="Yu X."/>
            <person name="Liu D.K."/>
            <person name="Tu X.D."/>
            <person name="Liu B."/>
            <person name="Hao Y."/>
            <person name="Liao X.Y."/>
            <person name="Jiang Y.T."/>
            <person name="Sun W.H."/>
            <person name="Chen J."/>
            <person name="Chen Y.Q."/>
            <person name="Ai Y."/>
            <person name="Zhai J.W."/>
            <person name="Wu S.S."/>
            <person name="Zhou Z."/>
            <person name="Hsiao Y.Y."/>
            <person name="Wu W.L."/>
            <person name="Chen Y.Y."/>
            <person name="Lin Y.F."/>
            <person name="Hsu J.L."/>
            <person name="Li C.Y."/>
            <person name="Wang Z.W."/>
            <person name="Zhao X."/>
            <person name="Zhong W.Y."/>
            <person name="Ma X.K."/>
            <person name="Ma L."/>
            <person name="Huang J."/>
            <person name="Chen G.Z."/>
            <person name="Huang M.Z."/>
            <person name="Huang L."/>
            <person name="Peng D.H."/>
            <person name="Luo Y.B."/>
            <person name="Zou S.Q."/>
            <person name="Chen S.P."/>
            <person name="Lan S."/>
            <person name="Tsai W.C."/>
            <person name="Van de Peer Y."/>
            <person name="Liu Z.J."/>
        </authorList>
    </citation>
    <scope>NUCLEOTIDE SEQUENCE [LARGE SCALE GENOMIC DNA]</scope>
    <source>
        <strain evidence="1">Lor287</strain>
    </source>
</reference>
<organism evidence="1 2">
    <name type="scientific">Platanthera zijinensis</name>
    <dbReference type="NCBI Taxonomy" id="2320716"/>
    <lineage>
        <taxon>Eukaryota</taxon>
        <taxon>Viridiplantae</taxon>
        <taxon>Streptophyta</taxon>
        <taxon>Embryophyta</taxon>
        <taxon>Tracheophyta</taxon>
        <taxon>Spermatophyta</taxon>
        <taxon>Magnoliopsida</taxon>
        <taxon>Liliopsida</taxon>
        <taxon>Asparagales</taxon>
        <taxon>Orchidaceae</taxon>
        <taxon>Orchidoideae</taxon>
        <taxon>Orchideae</taxon>
        <taxon>Orchidinae</taxon>
        <taxon>Platanthera</taxon>
    </lineage>
</organism>
<evidence type="ECO:0000313" key="1">
    <source>
        <dbReference type="EMBL" id="KAK8921027.1"/>
    </source>
</evidence>
<protein>
    <submittedName>
        <fullName evidence="1">Uncharacterized protein</fullName>
    </submittedName>
</protein>
<keyword evidence="2" id="KW-1185">Reference proteome</keyword>
<dbReference type="Proteomes" id="UP001418222">
    <property type="component" value="Unassembled WGS sequence"/>
</dbReference>
<dbReference type="EMBL" id="JBBWWQ010000018">
    <property type="protein sequence ID" value="KAK8921027.1"/>
    <property type="molecule type" value="Genomic_DNA"/>
</dbReference>
<name>A0AAP0AZ00_9ASPA</name>
<comment type="caution">
    <text evidence="1">The sequence shown here is derived from an EMBL/GenBank/DDBJ whole genome shotgun (WGS) entry which is preliminary data.</text>
</comment>
<proteinExistence type="predicted"/>
<evidence type="ECO:0000313" key="2">
    <source>
        <dbReference type="Proteomes" id="UP001418222"/>
    </source>
</evidence>